<dbReference type="EMBL" id="VSSQ01065235">
    <property type="protein sequence ID" value="MPN17981.1"/>
    <property type="molecule type" value="Genomic_DNA"/>
</dbReference>
<accession>A0A645FU25</accession>
<reference evidence="1" key="1">
    <citation type="submission" date="2019-08" db="EMBL/GenBank/DDBJ databases">
        <authorList>
            <person name="Kucharzyk K."/>
            <person name="Murdoch R.W."/>
            <person name="Higgins S."/>
            <person name="Loffler F."/>
        </authorList>
    </citation>
    <scope>NUCLEOTIDE SEQUENCE</scope>
</reference>
<gene>
    <name evidence="1" type="ORF">SDC9_165339</name>
</gene>
<protein>
    <submittedName>
        <fullName evidence="1">Uncharacterized protein</fullName>
    </submittedName>
</protein>
<dbReference type="AlphaFoldDB" id="A0A645FU25"/>
<name>A0A645FU25_9ZZZZ</name>
<organism evidence="1">
    <name type="scientific">bioreactor metagenome</name>
    <dbReference type="NCBI Taxonomy" id="1076179"/>
    <lineage>
        <taxon>unclassified sequences</taxon>
        <taxon>metagenomes</taxon>
        <taxon>ecological metagenomes</taxon>
    </lineage>
</organism>
<comment type="caution">
    <text evidence="1">The sequence shown here is derived from an EMBL/GenBank/DDBJ whole genome shotgun (WGS) entry which is preliminary data.</text>
</comment>
<proteinExistence type="predicted"/>
<sequence>MLTAGVTDDETIIVTALDAAEAGLAQDSEDVIIHVITSPLFREELE</sequence>
<evidence type="ECO:0000313" key="1">
    <source>
        <dbReference type="EMBL" id="MPN17981.1"/>
    </source>
</evidence>